<dbReference type="InterPro" id="IPR002524">
    <property type="entry name" value="Cation_efflux"/>
</dbReference>
<evidence type="ECO:0000256" key="4">
    <source>
        <dbReference type="ARBA" id="ARBA00022692"/>
    </source>
</evidence>
<evidence type="ECO:0000313" key="11">
    <source>
        <dbReference type="Proteomes" id="UP001301012"/>
    </source>
</evidence>
<accession>A0ABT7EDU2</accession>
<dbReference type="SUPFAM" id="SSF160240">
    <property type="entry name" value="Cation efflux protein cytoplasmic domain-like"/>
    <property type="match status" value="1"/>
</dbReference>
<dbReference type="PANTHER" id="PTHR43840">
    <property type="entry name" value="MITOCHONDRIAL METAL TRANSPORTER 1-RELATED"/>
    <property type="match status" value="1"/>
</dbReference>
<keyword evidence="3" id="KW-0813">Transport</keyword>
<proteinExistence type="inferred from homology"/>
<dbReference type="Gene3D" id="1.20.1510.10">
    <property type="entry name" value="Cation efflux protein transmembrane domain"/>
    <property type="match status" value="1"/>
</dbReference>
<keyword evidence="5 7" id="KW-1133">Transmembrane helix</keyword>
<evidence type="ECO:0000256" key="6">
    <source>
        <dbReference type="ARBA" id="ARBA00023136"/>
    </source>
</evidence>
<dbReference type="InterPro" id="IPR027470">
    <property type="entry name" value="Cation_efflux_CTD"/>
</dbReference>
<comment type="similarity">
    <text evidence="2">Belongs to the cation diffusion facilitator (CDF) transporter (TC 2.A.4) family.</text>
</comment>
<evidence type="ECO:0000256" key="3">
    <source>
        <dbReference type="ARBA" id="ARBA00022448"/>
    </source>
</evidence>
<gene>
    <name evidence="10" type="ORF">QOZ84_15030</name>
</gene>
<comment type="caution">
    <text evidence="10">The sequence shown here is derived from an EMBL/GenBank/DDBJ whole genome shotgun (WGS) entry which is preliminary data.</text>
</comment>
<feature type="domain" description="Cation efflux protein transmembrane" evidence="8">
    <location>
        <begin position="13"/>
        <end position="207"/>
    </location>
</feature>
<dbReference type="InterPro" id="IPR027469">
    <property type="entry name" value="Cation_efflux_TMD_sf"/>
</dbReference>
<feature type="transmembrane region" description="Helical" evidence="7">
    <location>
        <begin position="157"/>
        <end position="175"/>
    </location>
</feature>
<keyword evidence="4 7" id="KW-0812">Transmembrane</keyword>
<evidence type="ECO:0000259" key="8">
    <source>
        <dbReference type="Pfam" id="PF01545"/>
    </source>
</evidence>
<keyword evidence="11" id="KW-1185">Reference proteome</keyword>
<dbReference type="Pfam" id="PF16916">
    <property type="entry name" value="ZT_dimer"/>
    <property type="match status" value="1"/>
</dbReference>
<dbReference type="Proteomes" id="UP001301012">
    <property type="component" value="Unassembled WGS sequence"/>
</dbReference>
<name>A0ABT7EDU2_9FIRM</name>
<dbReference type="EMBL" id="JASKYM010000012">
    <property type="protein sequence ID" value="MDK2564847.1"/>
    <property type="molecule type" value="Genomic_DNA"/>
</dbReference>
<evidence type="ECO:0000313" key="10">
    <source>
        <dbReference type="EMBL" id="MDK2564847.1"/>
    </source>
</evidence>
<dbReference type="RefSeq" id="WP_284133747.1">
    <property type="nucleotide sequence ID" value="NZ_JASKYM010000012.1"/>
</dbReference>
<dbReference type="Pfam" id="PF01545">
    <property type="entry name" value="Cation_efflux"/>
    <property type="match status" value="1"/>
</dbReference>
<dbReference type="PANTHER" id="PTHR43840:SF15">
    <property type="entry name" value="MITOCHONDRIAL METAL TRANSPORTER 1-RELATED"/>
    <property type="match status" value="1"/>
</dbReference>
<dbReference type="SUPFAM" id="SSF161111">
    <property type="entry name" value="Cation efflux protein transmembrane domain-like"/>
    <property type="match status" value="1"/>
</dbReference>
<evidence type="ECO:0000256" key="7">
    <source>
        <dbReference type="SAM" id="Phobius"/>
    </source>
</evidence>
<evidence type="ECO:0000259" key="9">
    <source>
        <dbReference type="Pfam" id="PF16916"/>
    </source>
</evidence>
<dbReference type="NCBIfam" id="TIGR01297">
    <property type="entry name" value="CDF"/>
    <property type="match status" value="1"/>
</dbReference>
<evidence type="ECO:0000256" key="5">
    <source>
        <dbReference type="ARBA" id="ARBA00022989"/>
    </source>
</evidence>
<dbReference type="InterPro" id="IPR050291">
    <property type="entry name" value="CDF_Transporter"/>
</dbReference>
<dbReference type="InterPro" id="IPR036837">
    <property type="entry name" value="Cation_efflux_CTD_sf"/>
</dbReference>
<protein>
    <submittedName>
        <fullName evidence="10">Cation diffusion facilitator family transporter</fullName>
    </submittedName>
</protein>
<dbReference type="InterPro" id="IPR058533">
    <property type="entry name" value="Cation_efflux_TM"/>
</dbReference>
<sequence>MENNSYKKVKQVLWVILFANFGVAMLKIIIGSTIKSASMTADGFHSLSDGASNIVGIIGISIASRPKDKDHPYGHKKFEIMASMFIGCMLIVIAGKIIFTSSSRFTNVVKPSITVESLIVLIVTLIINIFVCTYENRVGKKLNSYILVSDSMHTKSDIFVSIGVLFTLVGVKLGLPSIIDPIASLVVSGFIIYSAYEIFKSSTGVLVDKSIVDEDEIIEIVSSFKDVKGVHKIRSRGSESDMYVDMHILIDPYISIEKSHVLTHEIEDMIQTKINESSQVIVHLEPFYEEK</sequence>
<evidence type="ECO:0000256" key="1">
    <source>
        <dbReference type="ARBA" id="ARBA00004141"/>
    </source>
</evidence>
<feature type="domain" description="Cation efflux protein cytoplasmic" evidence="9">
    <location>
        <begin position="213"/>
        <end position="286"/>
    </location>
</feature>
<feature type="transmembrane region" description="Helical" evidence="7">
    <location>
        <begin position="12"/>
        <end position="30"/>
    </location>
</feature>
<keyword evidence="6 7" id="KW-0472">Membrane</keyword>
<feature type="transmembrane region" description="Helical" evidence="7">
    <location>
        <begin position="118"/>
        <end position="136"/>
    </location>
</feature>
<feature type="transmembrane region" description="Helical" evidence="7">
    <location>
        <begin position="78"/>
        <end position="98"/>
    </location>
</feature>
<evidence type="ECO:0000256" key="2">
    <source>
        <dbReference type="ARBA" id="ARBA00008114"/>
    </source>
</evidence>
<comment type="subcellular location">
    <subcellularLocation>
        <location evidence="1">Membrane</location>
        <topology evidence="1">Multi-pass membrane protein</topology>
    </subcellularLocation>
</comment>
<reference evidence="10 11" key="1">
    <citation type="submission" date="2023-05" db="EMBL/GenBank/DDBJ databases">
        <title>Rombocin, a short stable natural nisin variant, displays selective antimicrobial activity against Listeria monocytogenes and employs dual mode of action to kill target bacterial strains.</title>
        <authorList>
            <person name="Wambui J."/>
            <person name="Stephan R."/>
            <person name="Kuipers O.P."/>
        </authorList>
    </citation>
    <scope>NUCLEOTIDE SEQUENCE [LARGE SCALE GENOMIC DNA]</scope>
    <source>
        <strain evidence="10 11">RC002</strain>
    </source>
</reference>
<organism evidence="10 11">
    <name type="scientific">Romboutsia sedimentorum</name>
    <dbReference type="NCBI Taxonomy" id="1368474"/>
    <lineage>
        <taxon>Bacteria</taxon>
        <taxon>Bacillati</taxon>
        <taxon>Bacillota</taxon>
        <taxon>Clostridia</taxon>
        <taxon>Peptostreptococcales</taxon>
        <taxon>Peptostreptococcaceae</taxon>
        <taxon>Romboutsia</taxon>
    </lineage>
</organism>
<feature type="transmembrane region" description="Helical" evidence="7">
    <location>
        <begin position="181"/>
        <end position="199"/>
    </location>
</feature>
<dbReference type="Gene3D" id="3.30.70.1350">
    <property type="entry name" value="Cation efflux protein, cytoplasmic domain"/>
    <property type="match status" value="1"/>
</dbReference>